<evidence type="ECO:0000313" key="3">
    <source>
        <dbReference type="Proteomes" id="UP000283841"/>
    </source>
</evidence>
<dbReference type="PANTHER" id="PTHR43689:SF8">
    <property type="entry name" value="ALPHA_BETA-HYDROLASES SUPERFAMILY PROTEIN"/>
    <property type="match status" value="1"/>
</dbReference>
<dbReference type="Pfam" id="PF12697">
    <property type="entry name" value="Abhydrolase_6"/>
    <property type="match status" value="1"/>
</dbReference>
<dbReference type="STRING" id="264951.A0A443HJI2"/>
<protein>
    <submittedName>
        <fullName evidence="2">Alpha/beta hydrolase</fullName>
    </submittedName>
</protein>
<dbReference type="AlphaFoldDB" id="A0A443HJI2"/>
<name>A0A443HJI2_BYSSP</name>
<comment type="caution">
    <text evidence="2">The sequence shown here is derived from an EMBL/GenBank/DDBJ whole genome shotgun (WGS) entry which is preliminary data.</text>
</comment>
<reference evidence="2 3" key="1">
    <citation type="journal article" date="2018" name="Front. Microbiol.">
        <title>Genomic and genetic insights into a cosmopolitan fungus, Paecilomyces variotii (Eurotiales).</title>
        <authorList>
            <person name="Urquhart A.S."/>
            <person name="Mondo S.J."/>
            <person name="Makela M.R."/>
            <person name="Hane J.K."/>
            <person name="Wiebenga A."/>
            <person name="He G."/>
            <person name="Mihaltcheva S."/>
            <person name="Pangilinan J."/>
            <person name="Lipzen A."/>
            <person name="Barry K."/>
            <person name="de Vries R.P."/>
            <person name="Grigoriev I.V."/>
            <person name="Idnurm A."/>
        </authorList>
    </citation>
    <scope>NUCLEOTIDE SEQUENCE [LARGE SCALE GENOMIC DNA]</scope>
    <source>
        <strain evidence="2 3">CBS 101075</strain>
    </source>
</reference>
<keyword evidence="2" id="KW-0378">Hydrolase</keyword>
<dbReference type="GO" id="GO:0016787">
    <property type="term" value="F:hydrolase activity"/>
    <property type="evidence" value="ECO:0007669"/>
    <property type="project" value="UniProtKB-KW"/>
</dbReference>
<gene>
    <name evidence="2" type="ORF">C8Q69DRAFT_510438</name>
</gene>
<dbReference type="InterPro" id="IPR029058">
    <property type="entry name" value="AB_hydrolase_fold"/>
</dbReference>
<dbReference type="GeneID" id="39602468"/>
<dbReference type="VEuPathDB" id="FungiDB:C8Q69DRAFT_510438"/>
<proteinExistence type="predicted"/>
<dbReference type="SUPFAM" id="SSF53474">
    <property type="entry name" value="alpha/beta-Hydrolases"/>
    <property type="match status" value="1"/>
</dbReference>
<accession>A0A443HJI2</accession>
<sequence length="300" mass="33385">MTPEPIPLTEHFTHRSDAYEYSISWTSLGPDSGPPVVFVHGTPWSSIVWEAYAKALSLHYKVYLFDRPGFGLSPDRKRLAPTDTETDLDGSLTGQAEAFAALYRSWNFKPDHVPHIIAHDNAGLMTLRANILYGCQYASLCLIDVVAVGPFGCPFFRLVAENKSVFSSIPDTIFQGIVLGYIKDASFKPLPGNMIDRLLEPWTAGGSQGQEAFIRQLLQADQRYAEDVEGRYAEVGKAIPVKVIWGKEDRWIPSDYAVKLGKLIGAREVILVEEAGHLIMFDQPERLAMELGSWLTKVAL</sequence>
<evidence type="ECO:0000259" key="1">
    <source>
        <dbReference type="Pfam" id="PF12697"/>
    </source>
</evidence>
<feature type="domain" description="AB hydrolase-1" evidence="1">
    <location>
        <begin position="36"/>
        <end position="288"/>
    </location>
</feature>
<dbReference type="RefSeq" id="XP_028481562.1">
    <property type="nucleotide sequence ID" value="XM_028633191.1"/>
</dbReference>
<dbReference type="Proteomes" id="UP000283841">
    <property type="component" value="Unassembled WGS sequence"/>
</dbReference>
<dbReference type="PANTHER" id="PTHR43689">
    <property type="entry name" value="HYDROLASE"/>
    <property type="match status" value="1"/>
</dbReference>
<organism evidence="2 3">
    <name type="scientific">Byssochlamys spectabilis</name>
    <name type="common">Paecilomyces variotii</name>
    <dbReference type="NCBI Taxonomy" id="264951"/>
    <lineage>
        <taxon>Eukaryota</taxon>
        <taxon>Fungi</taxon>
        <taxon>Dikarya</taxon>
        <taxon>Ascomycota</taxon>
        <taxon>Pezizomycotina</taxon>
        <taxon>Eurotiomycetes</taxon>
        <taxon>Eurotiomycetidae</taxon>
        <taxon>Eurotiales</taxon>
        <taxon>Thermoascaceae</taxon>
        <taxon>Paecilomyces</taxon>
    </lineage>
</organism>
<dbReference type="EMBL" id="RCNU01000015">
    <property type="protein sequence ID" value="RWQ91917.1"/>
    <property type="molecule type" value="Genomic_DNA"/>
</dbReference>
<evidence type="ECO:0000313" key="2">
    <source>
        <dbReference type="EMBL" id="RWQ91917.1"/>
    </source>
</evidence>
<keyword evidence="3" id="KW-1185">Reference proteome</keyword>
<dbReference type="Gene3D" id="3.40.50.1820">
    <property type="entry name" value="alpha/beta hydrolase"/>
    <property type="match status" value="1"/>
</dbReference>
<dbReference type="InterPro" id="IPR000073">
    <property type="entry name" value="AB_hydrolase_1"/>
</dbReference>